<dbReference type="EMBL" id="BAABKM010000002">
    <property type="protein sequence ID" value="GAA4705597.1"/>
    <property type="molecule type" value="Genomic_DNA"/>
</dbReference>
<evidence type="ECO:0000313" key="3">
    <source>
        <dbReference type="Proteomes" id="UP001499974"/>
    </source>
</evidence>
<comment type="caution">
    <text evidence="2">The sequence shown here is derived from an EMBL/GenBank/DDBJ whole genome shotgun (WGS) entry which is preliminary data.</text>
</comment>
<organism evidence="2 3">
    <name type="scientific">Nocardioides conyzicola</name>
    <dbReference type="NCBI Taxonomy" id="1651781"/>
    <lineage>
        <taxon>Bacteria</taxon>
        <taxon>Bacillati</taxon>
        <taxon>Actinomycetota</taxon>
        <taxon>Actinomycetes</taxon>
        <taxon>Propionibacteriales</taxon>
        <taxon>Nocardioidaceae</taxon>
        <taxon>Nocardioides</taxon>
    </lineage>
</organism>
<protein>
    <submittedName>
        <fullName evidence="2">Glycoside hydrolase family 15 protein</fullName>
    </submittedName>
</protein>
<keyword evidence="3" id="KW-1185">Reference proteome</keyword>
<gene>
    <name evidence="2" type="ORF">GCM10023349_24290</name>
</gene>
<keyword evidence="2" id="KW-0378">Hydrolase</keyword>
<name>A0ABP8XD16_9ACTN</name>
<proteinExistence type="predicted"/>
<feature type="region of interest" description="Disordered" evidence="1">
    <location>
        <begin position="40"/>
        <end position="64"/>
    </location>
</feature>
<evidence type="ECO:0000256" key="1">
    <source>
        <dbReference type="SAM" id="MobiDB-lite"/>
    </source>
</evidence>
<reference evidence="3" key="1">
    <citation type="journal article" date="2019" name="Int. J. Syst. Evol. Microbiol.">
        <title>The Global Catalogue of Microorganisms (GCM) 10K type strain sequencing project: providing services to taxonomists for standard genome sequencing and annotation.</title>
        <authorList>
            <consortium name="The Broad Institute Genomics Platform"/>
            <consortium name="The Broad Institute Genome Sequencing Center for Infectious Disease"/>
            <person name="Wu L."/>
            <person name="Ma J."/>
        </authorList>
    </citation>
    <scope>NUCLEOTIDE SEQUENCE [LARGE SCALE GENOMIC DNA]</scope>
    <source>
        <strain evidence="3">JCM 18531</strain>
    </source>
</reference>
<dbReference type="Proteomes" id="UP001499974">
    <property type="component" value="Unassembled WGS sequence"/>
</dbReference>
<dbReference type="InterPro" id="IPR013785">
    <property type="entry name" value="Aldolase_TIM"/>
</dbReference>
<evidence type="ECO:0000313" key="2">
    <source>
        <dbReference type="EMBL" id="GAA4705597.1"/>
    </source>
</evidence>
<dbReference type="InterPro" id="IPR017853">
    <property type="entry name" value="GH"/>
</dbReference>
<dbReference type="Gene3D" id="3.20.20.70">
    <property type="entry name" value="Aldolase class I"/>
    <property type="match status" value="1"/>
</dbReference>
<dbReference type="Pfam" id="PF14885">
    <property type="entry name" value="GHL15"/>
    <property type="match status" value="1"/>
</dbReference>
<dbReference type="InterPro" id="IPR029455">
    <property type="entry name" value="GHL15"/>
</dbReference>
<sequence length="423" mass="45954">MVGMRQPGTRAGRAYACALVAATALMLVLAPLAGPLGDASADPNTVGPAPRSPSAGTLALDPGDWDAQPDAFRGDWVVMQPWEYDRIPALKEQNPNVRVLMYKDVTATVSNACVTGPTGKCDQDQEILPAGVGYWSALRDHPDWFLRTAEGDTMEWSDWPGLHPMDITNPDYQQAWTDSVVSELQAHDWDGVMMDDVLTRLSHTVVGDAVSPQVPDDAAMYAATTSFLSNVGPQITAAGYLAMPNVTVYEDNWRPTLEQWTPYVSGWEFEYLVKYGFGEDQPFGDEDWQWRFDLISWAAEYDVPVLAVTYGTSYDEAAQLYHRATWLLAWNGRTGASMYVPEESGVSFWLSGATADVGAPAGPVETPAAGVRLRPYAEGVAVVNSGDETRTVPLGGRYLVRGEPADRVELGPRSAAVLSSALP</sequence>
<dbReference type="SUPFAM" id="SSF51445">
    <property type="entry name" value="(Trans)glycosidases"/>
    <property type="match status" value="1"/>
</dbReference>
<accession>A0ABP8XD16</accession>
<dbReference type="GO" id="GO:0016787">
    <property type="term" value="F:hydrolase activity"/>
    <property type="evidence" value="ECO:0007669"/>
    <property type="project" value="UniProtKB-KW"/>
</dbReference>